<dbReference type="Proteomes" id="UP000231658">
    <property type="component" value="Unassembled WGS sequence"/>
</dbReference>
<keyword evidence="2" id="KW-1185">Reference proteome</keyword>
<dbReference type="STRING" id="1867952.MTBPR1_10163"/>
<gene>
    <name evidence="1" type="ORF">MTBPR1_10163</name>
</gene>
<organism evidence="1 2">
    <name type="scientific">Candidatus Terasakiella magnetica</name>
    <dbReference type="NCBI Taxonomy" id="1867952"/>
    <lineage>
        <taxon>Bacteria</taxon>
        <taxon>Pseudomonadati</taxon>
        <taxon>Pseudomonadota</taxon>
        <taxon>Alphaproteobacteria</taxon>
        <taxon>Rhodospirillales</taxon>
        <taxon>Terasakiellaceae</taxon>
        <taxon>Terasakiella</taxon>
    </lineage>
</organism>
<dbReference type="RefSeq" id="WP_126464936.1">
    <property type="nucleotide sequence ID" value="NZ_FLYE01000001.1"/>
</dbReference>
<evidence type="ECO:0000313" key="2">
    <source>
        <dbReference type="Proteomes" id="UP000231658"/>
    </source>
</evidence>
<dbReference type="OrthoDB" id="8444083at2"/>
<dbReference type="Gene3D" id="3.40.50.1000">
    <property type="entry name" value="HAD superfamily/HAD-like"/>
    <property type="match status" value="1"/>
</dbReference>
<protein>
    <submittedName>
        <fullName evidence="1">Uncharacterized protein</fullName>
    </submittedName>
</protein>
<name>A0A1C3RCA7_9PROT</name>
<accession>A0A1C3RCA7</accession>
<sequence length="173" mass="19506">MAFESEFGPQYVDMGPTNSLFNWYQEDTLKINGLMDIVDKFDVVLFSVENTLIKEGLTLPAGAVLVPQLRQMGKKLAVFTVDDRYSRQELTDKMNSHGLSFAQERILQRGDLAKLAERFPLASQRRILMVCSDLVSEVTLGQSHQLTTLLVISDRQDKTQAMGIEPDFISFSV</sequence>
<dbReference type="InterPro" id="IPR023214">
    <property type="entry name" value="HAD_sf"/>
</dbReference>
<dbReference type="AlphaFoldDB" id="A0A1C3RCA7"/>
<evidence type="ECO:0000313" key="1">
    <source>
        <dbReference type="EMBL" id="SCA54916.1"/>
    </source>
</evidence>
<reference evidence="1 2" key="1">
    <citation type="submission" date="2016-07" db="EMBL/GenBank/DDBJ databases">
        <authorList>
            <person name="Lefevre C.T."/>
        </authorList>
    </citation>
    <scope>NUCLEOTIDE SEQUENCE [LARGE SCALE GENOMIC DNA]</scope>
    <source>
        <strain evidence="1">PR1</strain>
    </source>
</reference>
<dbReference type="EMBL" id="FLYE01000001">
    <property type="protein sequence ID" value="SCA54916.1"/>
    <property type="molecule type" value="Genomic_DNA"/>
</dbReference>
<proteinExistence type="predicted"/>